<accession>Q218C4</accession>
<feature type="transmembrane region" description="Helical" evidence="8">
    <location>
        <begin position="275"/>
        <end position="296"/>
    </location>
</feature>
<dbReference type="GO" id="GO:0009103">
    <property type="term" value="P:lipopolysaccharide biosynthetic process"/>
    <property type="evidence" value="ECO:0007669"/>
    <property type="project" value="UniProtKB-ARBA"/>
</dbReference>
<evidence type="ECO:0000256" key="5">
    <source>
        <dbReference type="ARBA" id="ARBA00022692"/>
    </source>
</evidence>
<evidence type="ECO:0000256" key="4">
    <source>
        <dbReference type="ARBA" id="ARBA00022679"/>
    </source>
</evidence>
<evidence type="ECO:0000256" key="6">
    <source>
        <dbReference type="ARBA" id="ARBA00022989"/>
    </source>
</evidence>
<dbReference type="OrthoDB" id="7830024at2"/>
<evidence type="ECO:0000256" key="1">
    <source>
        <dbReference type="ARBA" id="ARBA00004651"/>
    </source>
</evidence>
<evidence type="ECO:0000256" key="8">
    <source>
        <dbReference type="SAM" id="Phobius"/>
    </source>
</evidence>
<feature type="transmembrane region" description="Helical" evidence="8">
    <location>
        <begin position="354"/>
        <end position="373"/>
    </location>
</feature>
<feature type="transmembrane region" description="Helical" evidence="8">
    <location>
        <begin position="385"/>
        <end position="405"/>
    </location>
</feature>
<keyword evidence="4" id="KW-0808">Transferase</keyword>
<protein>
    <recommendedName>
        <fullName evidence="9">Glycosyltransferase RgtA/B/C/D-like domain-containing protein</fullName>
    </recommendedName>
</protein>
<dbReference type="InterPro" id="IPR050297">
    <property type="entry name" value="LipidA_mod_glycosyltrf_83"/>
</dbReference>
<feature type="transmembrane region" description="Helical" evidence="8">
    <location>
        <begin position="185"/>
        <end position="214"/>
    </location>
</feature>
<reference evidence="10" key="1">
    <citation type="submission" date="2006-03" db="EMBL/GenBank/DDBJ databases">
        <title>Complete sequence of Rhodopseudomonas palustris BisB18.</title>
        <authorList>
            <consortium name="US DOE Joint Genome Institute"/>
            <person name="Copeland A."/>
            <person name="Lucas S."/>
            <person name="Lapidus A."/>
            <person name="Barry K."/>
            <person name="Detter J.C."/>
            <person name="Glavina del Rio T."/>
            <person name="Hammon N."/>
            <person name="Israni S."/>
            <person name="Dalin E."/>
            <person name="Tice H."/>
            <person name="Pitluck S."/>
            <person name="Chain P."/>
            <person name="Malfatti S."/>
            <person name="Shin M."/>
            <person name="Vergez L."/>
            <person name="Schmutz J."/>
            <person name="Larimer F."/>
            <person name="Land M."/>
            <person name="Hauser L."/>
            <person name="Pelletier D.A."/>
            <person name="Kyrpides N."/>
            <person name="Anderson I."/>
            <person name="Oda Y."/>
            <person name="Harwood C.S."/>
            <person name="Richardson P."/>
        </authorList>
    </citation>
    <scope>NUCLEOTIDE SEQUENCE [LARGE SCALE GENOMIC DNA]</scope>
    <source>
        <strain evidence="10">BisB18</strain>
    </source>
</reference>
<keyword evidence="7 8" id="KW-0472">Membrane</keyword>
<dbReference type="PANTHER" id="PTHR33908">
    <property type="entry name" value="MANNOSYLTRANSFERASE YKCB-RELATED"/>
    <property type="match status" value="1"/>
</dbReference>
<dbReference type="GO" id="GO:0016763">
    <property type="term" value="F:pentosyltransferase activity"/>
    <property type="evidence" value="ECO:0007669"/>
    <property type="project" value="TreeGrafter"/>
</dbReference>
<keyword evidence="2" id="KW-1003">Cell membrane</keyword>
<gene>
    <name evidence="10" type="ordered locus">RPC_1703</name>
</gene>
<dbReference type="Pfam" id="PF13231">
    <property type="entry name" value="PMT_2"/>
    <property type="match status" value="1"/>
</dbReference>
<organism evidence="10">
    <name type="scientific">Rhodopseudomonas palustris (strain BisB18)</name>
    <dbReference type="NCBI Taxonomy" id="316056"/>
    <lineage>
        <taxon>Bacteria</taxon>
        <taxon>Pseudomonadati</taxon>
        <taxon>Pseudomonadota</taxon>
        <taxon>Alphaproteobacteria</taxon>
        <taxon>Hyphomicrobiales</taxon>
        <taxon>Nitrobacteraceae</taxon>
        <taxon>Rhodopseudomonas</taxon>
    </lineage>
</organism>
<name>Q218C4_RHOPB</name>
<keyword evidence="6 8" id="KW-1133">Transmembrane helix</keyword>
<keyword evidence="5 8" id="KW-0812">Transmembrane</keyword>
<dbReference type="AlphaFoldDB" id="Q218C4"/>
<dbReference type="PANTHER" id="PTHR33908:SF9">
    <property type="entry name" value="BLL5595 PROTEIN"/>
    <property type="match status" value="1"/>
</dbReference>
<feature type="transmembrane region" description="Helical" evidence="8">
    <location>
        <begin position="38"/>
        <end position="58"/>
    </location>
</feature>
<dbReference type="KEGG" id="rpc:RPC_1703"/>
<feature type="domain" description="Glycosyltransferase RgtA/B/C/D-like" evidence="9">
    <location>
        <begin position="84"/>
        <end position="244"/>
    </location>
</feature>
<dbReference type="InterPro" id="IPR038731">
    <property type="entry name" value="RgtA/B/C-like"/>
</dbReference>
<sequence>MIGTGELSLSFVARVARFSGRWQASIAKLATDASDCRGFVLGFIAVHALLWTVILTLLKAAQDIHFDVAEAFGWGQSYLLGYGKHPPLSGWVAGLWFSVFPTTDWATYALAMTVVGVGMLICWMIALRVVDRRRAFFVLVMLALYPIFNFKGFKYNPDLLQLVTLPLVVLAYLDAFDKRTVRSGVWLGIACALALLTKYWALTMIGAIGIAALVHPARTAFLRSPAPWVAIVAMAVAMVPHVAWLAQVDFLPLSYAEDTYALSTRAEALTFVRGYIAHNIALLAVPLVLSAVVLVWGRWRSVLIADPTSCAGARLARPDMRRAQAINVWIIQAVVAIGPPLGAIAFAVHIKTDWGISLFFLVPLCLMAIPALPVQRVALPKILSVWLMISLLTLAASPLIASYTMPRKSAADYRTGARSELAADLTAAWHRRFHRRWSIVVGTTAIGQPMTFYSPDHPTTLSPNEKWPSGLASPAAARALGFVGICDPNDDRFQSCEAWMRSHAGGAEHIVMPTHRVFRGRVGPRTDWSVYFVSPQAADSP</sequence>
<evidence type="ECO:0000259" key="9">
    <source>
        <dbReference type="Pfam" id="PF13231"/>
    </source>
</evidence>
<evidence type="ECO:0000256" key="3">
    <source>
        <dbReference type="ARBA" id="ARBA00022676"/>
    </source>
</evidence>
<dbReference type="GO" id="GO:0005886">
    <property type="term" value="C:plasma membrane"/>
    <property type="evidence" value="ECO:0007669"/>
    <property type="project" value="UniProtKB-SubCell"/>
</dbReference>
<evidence type="ECO:0000313" key="10">
    <source>
        <dbReference type="EMBL" id="ABD87262.1"/>
    </source>
</evidence>
<evidence type="ECO:0000256" key="7">
    <source>
        <dbReference type="ARBA" id="ARBA00023136"/>
    </source>
</evidence>
<dbReference type="STRING" id="316056.RPC_1703"/>
<proteinExistence type="predicted"/>
<feature type="transmembrane region" description="Helical" evidence="8">
    <location>
        <begin position="134"/>
        <end position="153"/>
    </location>
</feature>
<comment type="subcellular location">
    <subcellularLocation>
        <location evidence="1">Cell membrane</location>
        <topology evidence="1">Multi-pass membrane protein</topology>
    </subcellularLocation>
</comment>
<evidence type="ECO:0000256" key="2">
    <source>
        <dbReference type="ARBA" id="ARBA00022475"/>
    </source>
</evidence>
<dbReference type="EMBL" id="CP000301">
    <property type="protein sequence ID" value="ABD87262.1"/>
    <property type="molecule type" value="Genomic_DNA"/>
</dbReference>
<feature type="transmembrane region" description="Helical" evidence="8">
    <location>
        <begin position="105"/>
        <end position="127"/>
    </location>
</feature>
<dbReference type="eggNOG" id="COG1807">
    <property type="taxonomic scope" value="Bacteria"/>
</dbReference>
<feature type="transmembrane region" description="Helical" evidence="8">
    <location>
        <begin position="226"/>
        <end position="246"/>
    </location>
</feature>
<dbReference type="HOGENOM" id="CLU_038808_0_0_5"/>
<feature type="transmembrane region" description="Helical" evidence="8">
    <location>
        <begin position="326"/>
        <end position="348"/>
    </location>
</feature>
<keyword evidence="3" id="KW-0328">Glycosyltransferase</keyword>